<evidence type="ECO:0000256" key="4">
    <source>
        <dbReference type="SAM" id="MobiDB-lite"/>
    </source>
</evidence>
<name>A0ABU2FC69_9EURY</name>
<keyword evidence="3" id="KW-0732">Signal</keyword>
<dbReference type="EMBL" id="JAMQON010000002">
    <property type="protein sequence ID" value="MDS0259864.1"/>
    <property type="molecule type" value="Genomic_DNA"/>
</dbReference>
<evidence type="ECO:0000256" key="2">
    <source>
        <dbReference type="ARBA" id="ARBA00022448"/>
    </source>
</evidence>
<organism evidence="5 6">
    <name type="scientific">Haloarcula saliterrae</name>
    <dbReference type="NCBI Taxonomy" id="2950534"/>
    <lineage>
        <taxon>Archaea</taxon>
        <taxon>Methanobacteriati</taxon>
        <taxon>Methanobacteriota</taxon>
        <taxon>Stenosarchaea group</taxon>
        <taxon>Halobacteria</taxon>
        <taxon>Halobacteriales</taxon>
        <taxon>Haloarculaceae</taxon>
        <taxon>Haloarcula</taxon>
    </lineage>
</organism>
<dbReference type="SUPFAM" id="SSF53850">
    <property type="entry name" value="Periplasmic binding protein-like II"/>
    <property type="match status" value="1"/>
</dbReference>
<comment type="similarity">
    <text evidence="1">Belongs to the bacterial solute-binding protein 1 family.</text>
</comment>
<evidence type="ECO:0000256" key="1">
    <source>
        <dbReference type="ARBA" id="ARBA00008520"/>
    </source>
</evidence>
<dbReference type="Gene3D" id="3.40.190.10">
    <property type="entry name" value="Periplasmic binding protein-like II"/>
    <property type="match status" value="2"/>
</dbReference>
<dbReference type="Proteomes" id="UP001259659">
    <property type="component" value="Unassembled WGS sequence"/>
</dbReference>
<keyword evidence="2" id="KW-0813">Transport</keyword>
<protein>
    <submittedName>
        <fullName evidence="5">Extracellular solute-binding protein</fullName>
    </submittedName>
</protein>
<keyword evidence="6" id="KW-1185">Reference proteome</keyword>
<dbReference type="PANTHER" id="PTHR43649">
    <property type="entry name" value="ARABINOSE-BINDING PROTEIN-RELATED"/>
    <property type="match status" value="1"/>
</dbReference>
<reference evidence="5 6" key="1">
    <citation type="submission" date="2022-06" db="EMBL/GenBank/DDBJ databases">
        <title>Haloarcula sp. a new haloarchaeum isolate from saline soil.</title>
        <authorList>
            <person name="Strakova D."/>
            <person name="Galisteo C."/>
            <person name="Sanchez-Porro C."/>
            <person name="Ventosa A."/>
        </authorList>
    </citation>
    <scope>NUCLEOTIDE SEQUENCE [LARGE SCALE GENOMIC DNA]</scope>
    <source>
        <strain evidence="5 6">S1CR25-12</strain>
    </source>
</reference>
<dbReference type="InterPro" id="IPR050490">
    <property type="entry name" value="Bact_solute-bd_prot1"/>
</dbReference>
<evidence type="ECO:0000256" key="3">
    <source>
        <dbReference type="ARBA" id="ARBA00022729"/>
    </source>
</evidence>
<sequence>MAPTDGDRSRAVDRRRFVRALGATGLAASGGLAGCLSRGSAGPQTIEIAANTDVKENIGQIAGKLHEVGLSDEIELTAIAGVSSSGSRKQQYNRWLSGNLEQPALFMMDSGWSIPFILRDQLVDISEIRPALADTIQQEYFETFVRSIEDRTGGLYGVPLFPTTGTMLYRKDLVKEAGFSPERNNWATEPLSWQRFSEVTKETMDATDTRWGFSFQANSYEGLACCDFKEFTGSWGGSYFGEKQNLFGPVGERPVTVDSDPVVNATRMVRTFIEGDTRNPLASVTGDIAPRAVLQWQEETSRRPFSNGNVVMHRNWPYAIAIGGAEDAYGRDLGVMPMPYGVTEEQAKYDGYGGTTSSLGGWHVALNPNTPKRERALEVMEAMTEPEMQLFLFELLGWLPPRPALFETERMRQVPVMGRYVETLKLTVENSTPRPVTVAWPQESTKIAQQANAAFSGDGTPSQRMQTLKDQLQAIEEASERKDAAGGGPGSQGTATSGGG</sequence>
<gene>
    <name evidence="5" type="ORF">NDI56_10715</name>
</gene>
<comment type="caution">
    <text evidence="5">The sequence shown here is derived from an EMBL/GenBank/DDBJ whole genome shotgun (WGS) entry which is preliminary data.</text>
</comment>
<evidence type="ECO:0000313" key="6">
    <source>
        <dbReference type="Proteomes" id="UP001259659"/>
    </source>
</evidence>
<evidence type="ECO:0000313" key="5">
    <source>
        <dbReference type="EMBL" id="MDS0259864.1"/>
    </source>
</evidence>
<dbReference type="PANTHER" id="PTHR43649:SF34">
    <property type="entry name" value="ABC TRANSPORTER PERIPLASMIC-BINDING PROTEIN YCJN-RELATED"/>
    <property type="match status" value="1"/>
</dbReference>
<feature type="compositionally biased region" description="Gly residues" evidence="4">
    <location>
        <begin position="485"/>
        <end position="500"/>
    </location>
</feature>
<dbReference type="InterPro" id="IPR006059">
    <property type="entry name" value="SBP"/>
</dbReference>
<dbReference type="Pfam" id="PF13416">
    <property type="entry name" value="SBP_bac_8"/>
    <property type="match status" value="1"/>
</dbReference>
<dbReference type="RefSeq" id="WP_310919517.1">
    <property type="nucleotide sequence ID" value="NZ_JAMQON010000002.1"/>
</dbReference>
<proteinExistence type="inferred from homology"/>
<dbReference type="InterPro" id="IPR006311">
    <property type="entry name" value="TAT_signal"/>
</dbReference>
<feature type="region of interest" description="Disordered" evidence="4">
    <location>
        <begin position="477"/>
        <end position="500"/>
    </location>
</feature>
<dbReference type="PROSITE" id="PS51318">
    <property type="entry name" value="TAT"/>
    <property type="match status" value="1"/>
</dbReference>
<accession>A0ABU2FC69</accession>